<dbReference type="InterPro" id="IPR026377">
    <property type="entry name" value="Cell_surface_SprA"/>
</dbReference>
<proteinExistence type="predicted"/>
<dbReference type="EMBL" id="CP042435">
    <property type="protein sequence ID" value="QEC66056.1"/>
    <property type="molecule type" value="Genomic_DNA"/>
</dbReference>
<accession>A0A5B8V601</accession>
<feature type="domain" description="Gliding motility protein SprA N-terminal" evidence="1">
    <location>
        <begin position="1074"/>
        <end position="1585"/>
    </location>
</feature>
<reference evidence="2 3" key="1">
    <citation type="journal article" date="2016" name="Int. J. Syst. Evol. Microbiol.">
        <title>Panacibacter ginsenosidivorans gen. nov., sp. nov., with ginsenoside converting activity isolated from soil of a ginseng field.</title>
        <authorList>
            <person name="Siddiqi M.Z."/>
            <person name="Muhammad Shafi S."/>
            <person name="Choi K.D."/>
            <person name="Im W.T."/>
        </authorList>
    </citation>
    <scope>NUCLEOTIDE SEQUENCE [LARGE SCALE GENOMIC DNA]</scope>
    <source>
        <strain evidence="2 3">Gsoil1550</strain>
    </source>
</reference>
<gene>
    <name evidence="2" type="primary">sprA</name>
    <name evidence="2" type="ORF">FRZ67_01570</name>
</gene>
<dbReference type="Pfam" id="PF14349">
    <property type="entry name" value="SprA_N"/>
    <property type="match status" value="2"/>
</dbReference>
<dbReference type="NCBIfam" id="TIGR04189">
    <property type="entry name" value="surface_SprA"/>
    <property type="match status" value="1"/>
</dbReference>
<dbReference type="OrthoDB" id="9806090at2"/>
<name>A0A5B8V601_9BACT</name>
<evidence type="ECO:0000313" key="2">
    <source>
        <dbReference type="EMBL" id="QEC66056.1"/>
    </source>
</evidence>
<dbReference type="InterPro" id="IPR025684">
    <property type="entry name" value="SprA_N_dom"/>
</dbReference>
<sequence length="2408" mass="272058">MKLTRYLQFILITVVAVFYCAFHNGVYAQKTDSLRFPIKDRRGDRFTWRYNNPFDIKDTSIIKQDIEYDPATKQYFIVEKIGNTVYRRSALTFDEFLKLQSQIAEDDYFNERSRTVFDLNRKIQRPKPRVYPQLFDRIFGVGPNGLKVEIKPEGNVDLTAGYQGQNVKNPTLPEAARKNGGFDFNMNANVNIMGNIGDKLKLPISYNTLANFDFENQLKLDYKGKDDEIIKSVEAGNISFQAKGSLMASVQSLFGIKTQLQFGKLFITAALANQRSQRQSLTLQGGGLNQVINKKLDDYDENKHFLMGQYFMKNYDKTMKNLPYVNSQVQILRLEVWVTNRNGATTNTRNIVGLMDLGETEPYNPNIHSLTTNDKPANGANDLYSFLAGSDANRNPALINTILLGKGLTPVNDYEKTFARKLEPTEYYFNPQVGFVSLNQQLQPDEVLAVAYQYTYNGQVYQVGEFSQDVTVDSTQGVQKVLFLKLLKATSQRPTLPLWKLMMKNVYSLDVTGLQSDGFNINVLYQEPSGGLKRYLPETDPDYSGKPLLSILNLDRLNNRNDPLPDGQFDFVDSFTVLSQQGKIIFPVLQPFGDYLDSTALKGQTPVVKAKYLYPQLYDSIKAIAQTYANLDRFYIQGTIKGSSTTDIYLGGFNIPPGSVSVTAGGQILQENVDYIIDYNLGTLKVINQAILNSGVPVNVQYENNASFGIQQRSFLGLRLDYLVNKKLSLGATMQRLTERPFFTKVNYGEDPIQNRMYGVDFNYNSELPGLTRLLNKLPFYDSKAISTINAYGEAAVLQPGHPSQIGKGNEGLIYLDDFEGTTSSIDLRFPFVAWTLASTPQGTSRFPEATLTNNLDYGKNRAKLAWYNIEPTLQDKNSPNNPLRGNLAALSDPRIRAVYTNELFPQRTTNITDVVNGTFDLAYYPTEIGPYNFTDDKADLTADGKLIKPQQRWGGIMRNIDQTDFETSNIEFIEFWTQNPFIKNPNSSGGKLFINLGNISEDVLKDGLRFYENGLNTPTQPAAVDNKSSVWGTVPVNPIQITQAFSNDPADRPYQDVGFDGNDDDSEKIKQAQYLNDLATNFGTGSAVYQNALKDPSHDDYRWYRDPSYDAAGTGILGRYKDHNNPQGNSPIATGNSQFSPAVTLYPDNEDLNRDNTLNETEEYYEYEIDLKPGMDVGNSKYITDKKIVTARLADGTTSQEEWYLFRIPIKNYTGKVGQIPDFKSIRFIRMYMTGFDDSVVMRFASLDLVRNQWRTFTYELDTTGSYTQLPVNSNTTLNVLAVNVEENSSREPIPYKIPPGIERVQLLGNNGVNLLQNEQSMSLKLNNVSKKESRAVFKTLNLDLRQYGQMSMFVHCESVYGQRDLNPGDFTAVIRIGQDFLNNYYEIRIPLKATKFGETLTDNIWPAENNLDVALNELVQLKLRRNSANASISAIYREQLGTQTISVLGNPNLAEVQGFLIGVENTTNETLSTEVWVNELRLSKIDENGGWAALGRADIQLADLGTLSVSANTYTQGFGTIEQRANERARDNMVQYDVALTVDAGKLLPKNSGITIPVYASLNKTILTPEYDPYDKDVKYKYKLATAGDKKDSIKNVAIDQTTIRTINLTNVRFGQNAQKQHFWNLKNFDFTYSFTHFEQTNPLILLNSVAKHRFGLGYTYTGTAKYKEPFKKLIKSKSPWFALARDFNFNTVPSLLSFRADVNRQFGKYTPRIVNTYDSKVERVDTTYDKYFTFDRYYNLRWDLTRSLNADFSATNYARVDEPYGLLDTKAKKDTVRKNLFSGGRNTIYQQRAVLSYNAPLAKLPATDWINMRYSYTTTYNWAAASLLARNLGNVIENSQQNSLNTEFDFTKLYSKSRWLDKMTQPNDEIDNGGGSDSTINIKPREEIIKDLKGKAKRTALRKWRADKRAKRKLDRKNKTISGPNGIAKTAVGVVTMVKRASINYSANFNSRIPGYTDSTKILGQNWKSMQPGLDYVFGKQPDSAWLNDKARKGYITRDSTFNLLFAQDYEQRFSLTAQLEPFREFTIDINMDKTFTKNFTELFKDTTGAGSKFAHLSPLAGGGFSVSYISFQTLFKKYKPTEVSETFNKFQDNRITIANRLAKSNPYYTGGTTQDGFPTGYGRYAQDVLIPAFIAAYTNKDPNSVGLISQSNPNIKANPFSGIKPLPNWRVTFTGLTKIPAISNIFSNITITHAYNSTLSMNTFTSALLYQDPFRVGAPQFIDTISGNYVPFFLVPNLTIQEQFAPLIGFDFTTANQTSFRFEYKKSRQLSLSLIDYQLAEVKSTEWTFGGSLRSKNVKLPIKLPFMKQTDQGNDLNVNLDLSMRDDIQSNSRLDQANAYSTGGQKVITIQPSIDYVISNRIDLKFYFDQQRTVPYISTSAPTVNTRAGLQIRISLAPNPQPPQ</sequence>
<evidence type="ECO:0000313" key="3">
    <source>
        <dbReference type="Proteomes" id="UP000321533"/>
    </source>
</evidence>
<organism evidence="2 3">
    <name type="scientific">Panacibacter ginsenosidivorans</name>
    <dbReference type="NCBI Taxonomy" id="1813871"/>
    <lineage>
        <taxon>Bacteria</taxon>
        <taxon>Pseudomonadati</taxon>
        <taxon>Bacteroidota</taxon>
        <taxon>Chitinophagia</taxon>
        <taxon>Chitinophagales</taxon>
        <taxon>Chitinophagaceae</taxon>
        <taxon>Panacibacter</taxon>
    </lineage>
</organism>
<protein>
    <submittedName>
        <fullName evidence="2">Cell surface protein SprA</fullName>
    </submittedName>
</protein>
<dbReference type="KEGG" id="pgin:FRZ67_01570"/>
<evidence type="ECO:0000259" key="1">
    <source>
        <dbReference type="Pfam" id="PF14349"/>
    </source>
</evidence>
<keyword evidence="3" id="KW-1185">Reference proteome</keyword>
<feature type="domain" description="Gliding motility protein SprA N-terminal" evidence="1">
    <location>
        <begin position="60"/>
        <end position="367"/>
    </location>
</feature>
<dbReference type="Proteomes" id="UP000321533">
    <property type="component" value="Chromosome"/>
</dbReference>